<feature type="transmembrane region" description="Helical" evidence="1">
    <location>
        <begin position="201"/>
        <end position="220"/>
    </location>
</feature>
<feature type="transmembrane region" description="Helical" evidence="1">
    <location>
        <begin position="388"/>
        <end position="406"/>
    </location>
</feature>
<dbReference type="OMA" id="IATCGMV"/>
<feature type="transmembrane region" description="Helical" evidence="1">
    <location>
        <begin position="12"/>
        <end position="31"/>
    </location>
</feature>
<evidence type="ECO:0000259" key="2">
    <source>
        <dbReference type="Pfam" id="PF01970"/>
    </source>
</evidence>
<name>A0A2J8AZZ8_9FIRM</name>
<dbReference type="RefSeq" id="WP_012993008.1">
    <property type="nucleotide sequence ID" value="NZ_NBZD01000004.1"/>
</dbReference>
<evidence type="ECO:0000256" key="1">
    <source>
        <dbReference type="SAM" id="Phobius"/>
    </source>
</evidence>
<keyword evidence="1" id="KW-1133">Transmembrane helix</keyword>
<dbReference type="EMBL" id="NBZD01000004">
    <property type="protein sequence ID" value="PNH18092.1"/>
    <property type="molecule type" value="Genomic_DNA"/>
</dbReference>
<evidence type="ECO:0000313" key="4">
    <source>
        <dbReference type="Proteomes" id="UP000236394"/>
    </source>
</evidence>
<organism evidence="3 4">
    <name type="scientific">Mageeibacillus indolicus</name>
    <dbReference type="NCBI Taxonomy" id="884684"/>
    <lineage>
        <taxon>Bacteria</taxon>
        <taxon>Bacillati</taxon>
        <taxon>Bacillota</taxon>
        <taxon>Clostridia</taxon>
        <taxon>Eubacteriales</taxon>
        <taxon>Oscillospiraceae</taxon>
        <taxon>Mageeibacillus</taxon>
    </lineage>
</organism>
<reference evidence="4" key="1">
    <citation type="submission" date="2017-04" db="EMBL/GenBank/DDBJ databases">
        <authorList>
            <person name="Bumgarner R.E."/>
            <person name="Fredricks D.N."/>
            <person name="Srinivasan S."/>
        </authorList>
    </citation>
    <scope>NUCLEOTIDE SEQUENCE [LARGE SCALE GENOMIC DNA]</scope>
    <source>
        <strain evidence="4">KA00405</strain>
    </source>
</reference>
<dbReference type="PANTHER" id="PTHR35342">
    <property type="entry name" value="TRICARBOXYLIC TRANSPORT PROTEIN"/>
    <property type="match status" value="1"/>
</dbReference>
<feature type="transmembrane region" description="Helical" evidence="1">
    <location>
        <begin position="353"/>
        <end position="376"/>
    </location>
</feature>
<feature type="transmembrane region" description="Helical" evidence="1">
    <location>
        <begin position="433"/>
        <end position="449"/>
    </location>
</feature>
<feature type="domain" description="DUF112" evidence="2">
    <location>
        <begin position="18"/>
        <end position="436"/>
    </location>
</feature>
<comment type="caution">
    <text evidence="3">The sequence shown here is derived from an EMBL/GenBank/DDBJ whole genome shotgun (WGS) entry which is preliminary data.</text>
</comment>
<feature type="transmembrane region" description="Helical" evidence="1">
    <location>
        <begin position="469"/>
        <end position="488"/>
    </location>
</feature>
<feature type="transmembrane region" description="Helical" evidence="1">
    <location>
        <begin position="245"/>
        <end position="265"/>
    </location>
</feature>
<feature type="transmembrane region" description="Helical" evidence="1">
    <location>
        <begin position="148"/>
        <end position="181"/>
    </location>
</feature>
<dbReference type="InterPro" id="IPR002823">
    <property type="entry name" value="DUF112_TM"/>
</dbReference>
<feature type="transmembrane region" description="Helical" evidence="1">
    <location>
        <begin position="104"/>
        <end position="128"/>
    </location>
</feature>
<evidence type="ECO:0000313" key="3">
    <source>
        <dbReference type="EMBL" id="PNH18092.1"/>
    </source>
</evidence>
<sequence length="507" mass="53533">MTEFFGEALARLFLPVNLAAMFLGTGGGIFIGAQPDLSPSICMALLLPVVISLPPETGLIVLAAVYFGSVFGGSVSAIICRIPGVQASGITVLDGYQMAVKGRAVQAVAVACMASTVGGLLSIIAVWFSVEKIAMAETYFRGADEFWLLIMAIVSVASISSRSAIRGFMAGIAGAALAAIGQDPLTEMPRLPFLADVFPSGFPLSVIVIGVFGLAPVLSMGEQKFHRRAKPYPLVGKKCPPRGELANLSITVIYAWISGFLVGILPGTGASVGARLAYRNARDRSADKHMFGRGSAEGVAAAEAGNNAATGGALIPTLAFGIPGDAATAVLLAGVHLMRLPLGHRLFNEHGQLAYTFLLGGAAVHFCMLLLGLTAYRFFALGIKIPERVIIPLLTVAAVIGCYMVNERFADVMLLPAFALVGFFMRKFSLKPAAFLTGFLLGPAAEVAWRNTVVPPHVSTAWSVLTRTSMSRVFILVSLSFLIVPVFFDHFRDKMSSKVGAFSNQNK</sequence>
<dbReference type="PANTHER" id="PTHR35342:SF5">
    <property type="entry name" value="TRICARBOXYLIC TRANSPORT PROTEIN"/>
    <property type="match status" value="1"/>
</dbReference>
<proteinExistence type="predicted"/>
<accession>A0A2J8AZZ8</accession>
<protein>
    <recommendedName>
        <fullName evidence="2">DUF112 domain-containing protein</fullName>
    </recommendedName>
</protein>
<dbReference type="Proteomes" id="UP000236394">
    <property type="component" value="Unassembled WGS sequence"/>
</dbReference>
<feature type="transmembrane region" description="Helical" evidence="1">
    <location>
        <begin position="60"/>
        <end position="84"/>
    </location>
</feature>
<gene>
    <name evidence="3" type="ORF">B7R76_07100</name>
</gene>
<dbReference type="Pfam" id="PF01970">
    <property type="entry name" value="TctA"/>
    <property type="match status" value="1"/>
</dbReference>
<keyword evidence="1" id="KW-0812">Transmembrane</keyword>
<keyword evidence="1" id="KW-0472">Membrane</keyword>
<dbReference type="AlphaFoldDB" id="A0A2J8AZZ8"/>